<keyword evidence="3" id="KW-1185">Reference proteome</keyword>
<proteinExistence type="predicted"/>
<feature type="compositionally biased region" description="Polar residues" evidence="1">
    <location>
        <begin position="53"/>
        <end position="70"/>
    </location>
</feature>
<evidence type="ECO:0000256" key="1">
    <source>
        <dbReference type="SAM" id="MobiDB-lite"/>
    </source>
</evidence>
<sequence length="199" mass="22527">MIIINLLCPLLDKGIARTKQSALIATLGRRLRYTQRLRNEYITVSNLQLITHQSPKGGSTVESSTYQQNPKGEVTPFAESAMETEPSDPIRVSGRLSLRHRSLDIKSFINHIKLFDRTVSINNAANDVLRRRDISFASFTHIREFKFKEISDGLHRDWQGLSPHALALRNLDAVTVSTESNKVYRIGPQSVEDRSRGVE</sequence>
<accession>A0A4C1XDE9</accession>
<organism evidence="2 3">
    <name type="scientific">Eumeta variegata</name>
    <name type="common">Bagworm moth</name>
    <name type="synonym">Eumeta japonica</name>
    <dbReference type="NCBI Taxonomy" id="151549"/>
    <lineage>
        <taxon>Eukaryota</taxon>
        <taxon>Metazoa</taxon>
        <taxon>Ecdysozoa</taxon>
        <taxon>Arthropoda</taxon>
        <taxon>Hexapoda</taxon>
        <taxon>Insecta</taxon>
        <taxon>Pterygota</taxon>
        <taxon>Neoptera</taxon>
        <taxon>Endopterygota</taxon>
        <taxon>Lepidoptera</taxon>
        <taxon>Glossata</taxon>
        <taxon>Ditrysia</taxon>
        <taxon>Tineoidea</taxon>
        <taxon>Psychidae</taxon>
        <taxon>Oiketicinae</taxon>
        <taxon>Eumeta</taxon>
    </lineage>
</organism>
<gene>
    <name evidence="2" type="ORF">EVAR_97965_1</name>
</gene>
<feature type="region of interest" description="Disordered" evidence="1">
    <location>
        <begin position="53"/>
        <end position="72"/>
    </location>
</feature>
<dbReference type="AlphaFoldDB" id="A0A4C1XDE9"/>
<name>A0A4C1XDE9_EUMVA</name>
<dbReference type="EMBL" id="BGZK01000825">
    <property type="protein sequence ID" value="GBP61876.1"/>
    <property type="molecule type" value="Genomic_DNA"/>
</dbReference>
<comment type="caution">
    <text evidence="2">The sequence shown here is derived from an EMBL/GenBank/DDBJ whole genome shotgun (WGS) entry which is preliminary data.</text>
</comment>
<evidence type="ECO:0000313" key="3">
    <source>
        <dbReference type="Proteomes" id="UP000299102"/>
    </source>
</evidence>
<dbReference type="Proteomes" id="UP000299102">
    <property type="component" value="Unassembled WGS sequence"/>
</dbReference>
<evidence type="ECO:0000313" key="2">
    <source>
        <dbReference type="EMBL" id="GBP61876.1"/>
    </source>
</evidence>
<reference evidence="2 3" key="1">
    <citation type="journal article" date="2019" name="Commun. Biol.">
        <title>The bagworm genome reveals a unique fibroin gene that provides high tensile strength.</title>
        <authorList>
            <person name="Kono N."/>
            <person name="Nakamura H."/>
            <person name="Ohtoshi R."/>
            <person name="Tomita M."/>
            <person name="Numata K."/>
            <person name="Arakawa K."/>
        </authorList>
    </citation>
    <scope>NUCLEOTIDE SEQUENCE [LARGE SCALE GENOMIC DNA]</scope>
</reference>
<protein>
    <submittedName>
        <fullName evidence="2">Uncharacterized protein</fullName>
    </submittedName>
</protein>